<comment type="caution">
    <text evidence="1">The sequence shown here is derived from an EMBL/GenBank/DDBJ whole genome shotgun (WGS) entry which is preliminary data.</text>
</comment>
<accession>A0A8T0GA10</accession>
<name>A0A8T0GA10_CERPU</name>
<protein>
    <submittedName>
        <fullName evidence="1">Uncharacterized protein</fullName>
    </submittedName>
</protein>
<dbReference type="Proteomes" id="UP000822688">
    <property type="component" value="Chromosome 12"/>
</dbReference>
<proteinExistence type="predicted"/>
<evidence type="ECO:0000313" key="1">
    <source>
        <dbReference type="EMBL" id="KAG0554122.1"/>
    </source>
</evidence>
<dbReference type="EMBL" id="CM026433">
    <property type="protein sequence ID" value="KAG0554122.1"/>
    <property type="molecule type" value="Genomic_DNA"/>
</dbReference>
<evidence type="ECO:0000313" key="2">
    <source>
        <dbReference type="Proteomes" id="UP000822688"/>
    </source>
</evidence>
<sequence length="719" mass="78746">MGVKGFVHRGLVTLPVESRSPPSLTLRTARYDNVNDGYVPVDDNGGVLKLPLAEDEHVAALGKVGCRKTGLMCIFLVVASRESLTIGKLDIENSSYEVTGTIAVPRGEGAGEECLQCWLADGPTVVARYQSKVVVASERQEQSVPYLEFGRHGCPMWKATMLEGSFQRVFVAGNQVLCVSSVSGSDSSSELVRYAGLLKFSLPSDNQVGRYSPTLTKVPLPVKFDPHSITCVAYVRSGLNLPYKVVYGTSEGGLKCCSHDEVIMEVTLEESPHSVIFAEAAHAVPVLIVCLGGMDRKVVTFFADSLRQINSWTGVHQVVVDDLARVGHDQMLLITQPPSSTAPFEHCLRISLLQSGPENASDEQKSKILKSINEALEIRLQDGVKELRAAEERRLDKMLMLTAACNLMQGIAVQQAGSKAGNMSFPEDAVSLESVQLQETYMGRCFLIINVRANKNLPEGFHLRRPTLFATSLHGFVKSMTSCLPSQANSQRFLFSFPLKECHFPLHIILAAEVSPNTSKCSSGWYPTEANFGAEWSNSGSEPSRLYTQWIHSMDTLTMPNLEADVAGPLRNPTAVCEKWLSLTGGALSQDHLTALVRAVSLQTNSDKHRWNSQLSPKEGGRQNVTEEHTNAPLTSMYVHDISVLNETTESTNLLDVLSNLHGPRILEMVIYFAEVMSEEIQSCANDGSNLSVTELQAATDRCFCHLLSSITYNSFGHF</sequence>
<dbReference type="AlphaFoldDB" id="A0A8T0GA10"/>
<organism evidence="1 2">
    <name type="scientific">Ceratodon purpureus</name>
    <name type="common">Fire moss</name>
    <name type="synonym">Dicranum purpureum</name>
    <dbReference type="NCBI Taxonomy" id="3225"/>
    <lineage>
        <taxon>Eukaryota</taxon>
        <taxon>Viridiplantae</taxon>
        <taxon>Streptophyta</taxon>
        <taxon>Embryophyta</taxon>
        <taxon>Bryophyta</taxon>
        <taxon>Bryophytina</taxon>
        <taxon>Bryopsida</taxon>
        <taxon>Dicranidae</taxon>
        <taxon>Pseudoditrichales</taxon>
        <taxon>Ditrichaceae</taxon>
        <taxon>Ceratodon</taxon>
    </lineage>
</organism>
<keyword evidence="2" id="KW-1185">Reference proteome</keyword>
<reference evidence="1" key="1">
    <citation type="submission" date="2020-06" db="EMBL/GenBank/DDBJ databases">
        <title>WGS assembly of Ceratodon purpureus strain R40.</title>
        <authorList>
            <person name="Carey S.B."/>
            <person name="Jenkins J."/>
            <person name="Shu S."/>
            <person name="Lovell J.T."/>
            <person name="Sreedasyam A."/>
            <person name="Maumus F."/>
            <person name="Tiley G.P."/>
            <person name="Fernandez-Pozo N."/>
            <person name="Barry K."/>
            <person name="Chen C."/>
            <person name="Wang M."/>
            <person name="Lipzen A."/>
            <person name="Daum C."/>
            <person name="Saski C.A."/>
            <person name="Payton A.C."/>
            <person name="Mcbreen J.C."/>
            <person name="Conrad R.E."/>
            <person name="Kollar L.M."/>
            <person name="Olsson S."/>
            <person name="Huttunen S."/>
            <person name="Landis J.B."/>
            <person name="Wickett N.J."/>
            <person name="Johnson M.G."/>
            <person name="Rensing S.A."/>
            <person name="Grimwood J."/>
            <person name="Schmutz J."/>
            <person name="Mcdaniel S.F."/>
        </authorList>
    </citation>
    <scope>NUCLEOTIDE SEQUENCE</scope>
    <source>
        <strain evidence="1">R40</strain>
    </source>
</reference>
<gene>
    <name evidence="1" type="ORF">KC19_12G064500</name>
</gene>